<protein>
    <submittedName>
        <fullName evidence="3">DUF4468 domain-containing protein</fullName>
    </submittedName>
</protein>
<evidence type="ECO:0000313" key="3">
    <source>
        <dbReference type="EMBL" id="UOR05042.1"/>
    </source>
</evidence>
<evidence type="ECO:0000259" key="2">
    <source>
        <dbReference type="Pfam" id="PF14730"/>
    </source>
</evidence>
<feature type="signal peptide" evidence="1">
    <location>
        <begin position="1"/>
        <end position="22"/>
    </location>
</feature>
<keyword evidence="4" id="KW-1185">Reference proteome</keyword>
<dbReference type="Pfam" id="PF14730">
    <property type="entry name" value="DUF4468"/>
    <property type="match status" value="1"/>
</dbReference>
<keyword evidence="1" id="KW-0732">Signal</keyword>
<evidence type="ECO:0000313" key="4">
    <source>
        <dbReference type="Proteomes" id="UP000829925"/>
    </source>
</evidence>
<name>A0A8T9SSE2_9BACT</name>
<organism evidence="3 4">
    <name type="scientific">Hymenobacter aerilatus</name>
    <dbReference type="NCBI Taxonomy" id="2932251"/>
    <lineage>
        <taxon>Bacteria</taxon>
        <taxon>Pseudomonadati</taxon>
        <taxon>Bacteroidota</taxon>
        <taxon>Cytophagia</taxon>
        <taxon>Cytophagales</taxon>
        <taxon>Hymenobacteraceae</taxon>
        <taxon>Hymenobacter</taxon>
    </lineage>
</organism>
<reference evidence="3 4" key="1">
    <citation type="submission" date="2022-04" db="EMBL/GenBank/DDBJ databases">
        <title>Hymenobacter sp. isolated from the air.</title>
        <authorList>
            <person name="Won M."/>
            <person name="Lee C.-M."/>
            <person name="Woen H.-Y."/>
            <person name="Kwon S.-W."/>
        </authorList>
    </citation>
    <scope>NUCLEOTIDE SEQUENCE [LARGE SCALE GENOMIC DNA]</scope>
    <source>
        <strain evidence="4">5413 J-13</strain>
    </source>
</reference>
<dbReference type="RefSeq" id="WP_245092989.1">
    <property type="nucleotide sequence ID" value="NZ_CP095053.1"/>
</dbReference>
<evidence type="ECO:0000256" key="1">
    <source>
        <dbReference type="SAM" id="SignalP"/>
    </source>
</evidence>
<proteinExistence type="predicted"/>
<dbReference type="Proteomes" id="UP000829925">
    <property type="component" value="Chromosome"/>
</dbReference>
<dbReference type="AlphaFoldDB" id="A0A8T9SSE2"/>
<dbReference type="InterPro" id="IPR027823">
    <property type="entry name" value="DUF4468"/>
</dbReference>
<dbReference type="Gene3D" id="3.30.530.80">
    <property type="match status" value="1"/>
</dbReference>
<gene>
    <name evidence="3" type="ORF">MUN82_19155</name>
</gene>
<accession>A0A8T9SSE2</accession>
<feature type="chain" id="PRO_5035844374" evidence="1">
    <location>
        <begin position="23"/>
        <end position="184"/>
    </location>
</feature>
<feature type="domain" description="DUF4468" evidence="2">
    <location>
        <begin position="30"/>
        <end position="115"/>
    </location>
</feature>
<dbReference type="EMBL" id="CP095053">
    <property type="protein sequence ID" value="UOR05042.1"/>
    <property type="molecule type" value="Genomic_DNA"/>
</dbReference>
<sequence>MKNSLLGFLLSSLLLLSLSSLAQSTSPIAYGEQVQASGAGRRALYQHALAWSEKGFTYAPKTDVKADAAAGTLQLRGTSKVKTLNNNKPVETAVRFEFVFRATDNGYDYNIGSFEVVPNNKQPTVTVQLDDYIAQLAADRDNSRTNNDRRVRAQASSLASEVALSFRSYMNSHEGESDDTIGLK</sequence>
<dbReference type="KEGG" id="haei:MUN82_19155"/>